<keyword evidence="1" id="KW-0812">Transmembrane</keyword>
<gene>
    <name evidence="2" type="ORF">APZ42_003700</name>
</gene>
<evidence type="ECO:0000313" key="3">
    <source>
        <dbReference type="Proteomes" id="UP000076858"/>
    </source>
</evidence>
<keyword evidence="3" id="KW-1185">Reference proteome</keyword>
<comment type="caution">
    <text evidence="2">The sequence shown here is derived from an EMBL/GenBank/DDBJ whole genome shotgun (WGS) entry which is preliminary data.</text>
</comment>
<organism evidence="2 3">
    <name type="scientific">Daphnia magna</name>
    <dbReference type="NCBI Taxonomy" id="35525"/>
    <lineage>
        <taxon>Eukaryota</taxon>
        <taxon>Metazoa</taxon>
        <taxon>Ecdysozoa</taxon>
        <taxon>Arthropoda</taxon>
        <taxon>Crustacea</taxon>
        <taxon>Branchiopoda</taxon>
        <taxon>Diplostraca</taxon>
        <taxon>Cladocera</taxon>
        <taxon>Anomopoda</taxon>
        <taxon>Daphniidae</taxon>
        <taxon>Daphnia</taxon>
    </lineage>
</organism>
<dbReference type="Proteomes" id="UP000076858">
    <property type="component" value="Unassembled WGS sequence"/>
</dbReference>
<feature type="transmembrane region" description="Helical" evidence="1">
    <location>
        <begin position="20"/>
        <end position="44"/>
    </location>
</feature>
<proteinExistence type="predicted"/>
<keyword evidence="1" id="KW-0472">Membrane</keyword>
<dbReference type="AlphaFoldDB" id="A0A168EK96"/>
<evidence type="ECO:0000256" key="1">
    <source>
        <dbReference type="SAM" id="Phobius"/>
    </source>
</evidence>
<dbReference type="EMBL" id="LRGB01011537">
    <property type="protein sequence ID" value="KZS00133.1"/>
    <property type="molecule type" value="Genomic_DNA"/>
</dbReference>
<sequence>MCAREIGCRYVPIILSKTCLLIHITSFFITRSIIIFSVVLLRFYPVTM</sequence>
<feature type="non-terminal residue" evidence="2">
    <location>
        <position position="48"/>
    </location>
</feature>
<name>A0A168EK96_9CRUS</name>
<accession>A0A168EK96</accession>
<reference evidence="2 3" key="1">
    <citation type="submission" date="2016-03" db="EMBL/GenBank/DDBJ databases">
        <title>EvidentialGene: Evidence-directed Construction of Genes on Genomes.</title>
        <authorList>
            <person name="Gilbert D.G."/>
            <person name="Choi J.-H."/>
            <person name="Mockaitis K."/>
            <person name="Colbourne J."/>
            <person name="Pfrender M."/>
        </authorList>
    </citation>
    <scope>NUCLEOTIDE SEQUENCE [LARGE SCALE GENOMIC DNA]</scope>
    <source>
        <strain evidence="2 3">Xinb3</strain>
        <tissue evidence="2">Complete organism</tissue>
    </source>
</reference>
<protein>
    <submittedName>
        <fullName evidence="2">Uncharacterized protein</fullName>
    </submittedName>
</protein>
<evidence type="ECO:0000313" key="2">
    <source>
        <dbReference type="EMBL" id="KZS00133.1"/>
    </source>
</evidence>
<keyword evidence="1" id="KW-1133">Transmembrane helix</keyword>